<evidence type="ECO:0000313" key="1">
    <source>
        <dbReference type="EMBL" id="KIK92367.1"/>
    </source>
</evidence>
<dbReference type="InParanoid" id="A0A0D0D6E0"/>
<gene>
    <name evidence="1" type="ORF">PAXRUDRAFT_147509</name>
</gene>
<organism evidence="1 2">
    <name type="scientific">Paxillus rubicundulus Ve08.2h10</name>
    <dbReference type="NCBI Taxonomy" id="930991"/>
    <lineage>
        <taxon>Eukaryota</taxon>
        <taxon>Fungi</taxon>
        <taxon>Dikarya</taxon>
        <taxon>Basidiomycota</taxon>
        <taxon>Agaricomycotina</taxon>
        <taxon>Agaricomycetes</taxon>
        <taxon>Agaricomycetidae</taxon>
        <taxon>Boletales</taxon>
        <taxon>Paxilineae</taxon>
        <taxon>Paxillaceae</taxon>
        <taxon>Paxillus</taxon>
    </lineage>
</organism>
<proteinExistence type="predicted"/>
<evidence type="ECO:0000313" key="2">
    <source>
        <dbReference type="Proteomes" id="UP000054538"/>
    </source>
</evidence>
<accession>A0A0D0D6E0</accession>
<reference evidence="2" key="2">
    <citation type="submission" date="2015-01" db="EMBL/GenBank/DDBJ databases">
        <title>Evolutionary Origins and Diversification of the Mycorrhizal Mutualists.</title>
        <authorList>
            <consortium name="DOE Joint Genome Institute"/>
            <consortium name="Mycorrhizal Genomics Consortium"/>
            <person name="Kohler A."/>
            <person name="Kuo A."/>
            <person name="Nagy L.G."/>
            <person name="Floudas D."/>
            <person name="Copeland A."/>
            <person name="Barry K.W."/>
            <person name="Cichocki N."/>
            <person name="Veneault-Fourrey C."/>
            <person name="LaButti K."/>
            <person name="Lindquist E.A."/>
            <person name="Lipzen A."/>
            <person name="Lundell T."/>
            <person name="Morin E."/>
            <person name="Murat C."/>
            <person name="Riley R."/>
            <person name="Ohm R."/>
            <person name="Sun H."/>
            <person name="Tunlid A."/>
            <person name="Henrissat B."/>
            <person name="Grigoriev I.V."/>
            <person name="Hibbett D.S."/>
            <person name="Martin F."/>
        </authorList>
    </citation>
    <scope>NUCLEOTIDE SEQUENCE [LARGE SCALE GENOMIC DNA]</scope>
    <source>
        <strain evidence="2">Ve08.2h10</strain>
    </source>
</reference>
<name>A0A0D0D6E0_9AGAM</name>
<protein>
    <submittedName>
        <fullName evidence="1">Unplaced genomic scaffold scaffold_465, whole genome shotgun sequence</fullName>
    </submittedName>
</protein>
<reference evidence="1 2" key="1">
    <citation type="submission" date="2014-04" db="EMBL/GenBank/DDBJ databases">
        <authorList>
            <consortium name="DOE Joint Genome Institute"/>
            <person name="Kuo A."/>
            <person name="Kohler A."/>
            <person name="Jargeat P."/>
            <person name="Nagy L.G."/>
            <person name="Floudas D."/>
            <person name="Copeland A."/>
            <person name="Barry K.W."/>
            <person name="Cichocki N."/>
            <person name="Veneault-Fourrey C."/>
            <person name="LaButti K."/>
            <person name="Lindquist E.A."/>
            <person name="Lipzen A."/>
            <person name="Lundell T."/>
            <person name="Morin E."/>
            <person name="Murat C."/>
            <person name="Sun H."/>
            <person name="Tunlid A."/>
            <person name="Henrissat B."/>
            <person name="Grigoriev I.V."/>
            <person name="Hibbett D.S."/>
            <person name="Martin F."/>
            <person name="Nordberg H.P."/>
            <person name="Cantor M.N."/>
            <person name="Hua S.X."/>
        </authorList>
    </citation>
    <scope>NUCLEOTIDE SEQUENCE [LARGE SCALE GENOMIC DNA]</scope>
    <source>
        <strain evidence="1 2">Ve08.2h10</strain>
    </source>
</reference>
<sequence length="193" mass="21628">ELDPAMDYLINTGVWDGLQCRRKVFHIHFDNAAAKDWWEEKTKQMHRELHLTDLGPGLVMPDTVLDRIMACVHHCKIKTTDDLCKETHWSSIDHFGTEVVALVHRGILVPMPQAVLTTVLLQSHPVPSSNSAITGSTHAHQLQVDEVVSELNAGKKNKCGACRLEGHNRCNCVCLKHPSRISTTTGNKENVLW</sequence>
<dbReference type="HOGENOM" id="CLU_105976_0_0_1"/>
<dbReference type="Proteomes" id="UP000054538">
    <property type="component" value="Unassembled WGS sequence"/>
</dbReference>
<keyword evidence="2" id="KW-1185">Reference proteome</keyword>
<dbReference type="EMBL" id="KN825287">
    <property type="protein sequence ID" value="KIK92367.1"/>
    <property type="molecule type" value="Genomic_DNA"/>
</dbReference>
<dbReference type="AlphaFoldDB" id="A0A0D0D6E0"/>
<dbReference type="OrthoDB" id="2803597at2759"/>
<feature type="non-terminal residue" evidence="1">
    <location>
        <position position="1"/>
    </location>
</feature>